<name>A0ABP0SF83_9DINO</name>
<dbReference type="SUPFAM" id="SSF81901">
    <property type="entry name" value="HCP-like"/>
    <property type="match status" value="1"/>
</dbReference>
<dbReference type="Gene3D" id="3.40.30.10">
    <property type="entry name" value="Glutaredoxin"/>
    <property type="match status" value="1"/>
</dbReference>
<evidence type="ECO:0000259" key="2">
    <source>
        <dbReference type="PROSITE" id="PS51352"/>
    </source>
</evidence>
<evidence type="ECO:0000256" key="1">
    <source>
        <dbReference type="SAM" id="Phobius"/>
    </source>
</evidence>
<keyword evidence="1" id="KW-1133">Transmembrane helix</keyword>
<accession>A0ABP0SF83</accession>
<gene>
    <name evidence="3" type="ORF">CCMP2556_LOCUS51511</name>
</gene>
<organism evidence="3 4">
    <name type="scientific">Durusdinium trenchii</name>
    <dbReference type="NCBI Taxonomy" id="1381693"/>
    <lineage>
        <taxon>Eukaryota</taxon>
        <taxon>Sar</taxon>
        <taxon>Alveolata</taxon>
        <taxon>Dinophyceae</taxon>
        <taxon>Suessiales</taxon>
        <taxon>Symbiodiniaceae</taxon>
        <taxon>Durusdinium</taxon>
    </lineage>
</organism>
<keyword evidence="4" id="KW-1185">Reference proteome</keyword>
<keyword evidence="1" id="KW-0812">Transmembrane</keyword>
<dbReference type="InterPro" id="IPR013766">
    <property type="entry name" value="Thioredoxin_domain"/>
</dbReference>
<feature type="domain" description="Thioredoxin" evidence="2">
    <location>
        <begin position="124"/>
        <end position="268"/>
    </location>
</feature>
<evidence type="ECO:0000313" key="4">
    <source>
        <dbReference type="Proteomes" id="UP001642484"/>
    </source>
</evidence>
<proteinExistence type="predicted"/>
<feature type="transmembrane region" description="Helical" evidence="1">
    <location>
        <begin position="96"/>
        <end position="116"/>
    </location>
</feature>
<dbReference type="EMBL" id="CAXAMN010027472">
    <property type="protein sequence ID" value="CAK9110899.1"/>
    <property type="molecule type" value="Genomic_DNA"/>
</dbReference>
<dbReference type="Gene3D" id="1.25.40.10">
    <property type="entry name" value="Tetratricopeptide repeat domain"/>
    <property type="match status" value="1"/>
</dbReference>
<reference evidence="3 4" key="1">
    <citation type="submission" date="2024-02" db="EMBL/GenBank/DDBJ databases">
        <authorList>
            <person name="Chen Y."/>
            <person name="Shah S."/>
            <person name="Dougan E. K."/>
            <person name="Thang M."/>
            <person name="Chan C."/>
        </authorList>
    </citation>
    <scope>NUCLEOTIDE SEQUENCE [LARGE SCALE GENOMIC DNA]</scope>
</reference>
<dbReference type="InterPro" id="IPR011990">
    <property type="entry name" value="TPR-like_helical_dom_sf"/>
</dbReference>
<comment type="caution">
    <text evidence="3">The sequence shown here is derived from an EMBL/GenBank/DDBJ whole genome shotgun (WGS) entry which is preliminary data.</text>
</comment>
<sequence>MSRYGLDEGVQQLTRAAELGLPEALVNQGFSYLIGPGIQEDQEAEGLKLLELAAQSGDPVSGAEEMRSLAKQLVQNYRQCRDRFRHKPLEPQVDPLSWIGLIVVLALPLVLLWVFCMFRERPKLLAGDASPNFCIHLVDGTQRSFHEFLCQRHVPTLLVFYHTLQPLGKDEGHLLKVFQELEEIDQLVSYRDEDLQCIMVNVESMQKCQDIAASRPFGTVVHGHAVPPKAYSATGPVRKMLVDVEGKIVKIDVRLPDDLLDLLTSAQT</sequence>
<dbReference type="Proteomes" id="UP001642484">
    <property type="component" value="Unassembled WGS sequence"/>
</dbReference>
<protein>
    <recommendedName>
        <fullName evidence="2">Thioredoxin domain-containing protein</fullName>
    </recommendedName>
</protein>
<dbReference type="PROSITE" id="PS51352">
    <property type="entry name" value="THIOREDOXIN_2"/>
    <property type="match status" value="1"/>
</dbReference>
<keyword evidence="1" id="KW-0472">Membrane</keyword>
<evidence type="ECO:0000313" key="3">
    <source>
        <dbReference type="EMBL" id="CAK9110899.1"/>
    </source>
</evidence>